<comment type="caution">
    <text evidence="9">The sequence shown here is derived from an EMBL/GenBank/DDBJ whole genome shotgun (WGS) entry which is preliminary data.</text>
</comment>
<dbReference type="GO" id="GO:0050660">
    <property type="term" value="F:flavin adenine dinucleotide binding"/>
    <property type="evidence" value="ECO:0007669"/>
    <property type="project" value="InterPro"/>
</dbReference>
<evidence type="ECO:0000259" key="6">
    <source>
        <dbReference type="Pfam" id="PF00441"/>
    </source>
</evidence>
<dbReference type="InterPro" id="IPR037069">
    <property type="entry name" value="AcylCoA_DH/ox_N_sf"/>
</dbReference>
<proteinExistence type="inferred from homology"/>
<dbReference type="Pfam" id="PF02770">
    <property type="entry name" value="Acyl-CoA_dh_M"/>
    <property type="match status" value="1"/>
</dbReference>
<evidence type="ECO:0000259" key="7">
    <source>
        <dbReference type="Pfam" id="PF02770"/>
    </source>
</evidence>
<gene>
    <name evidence="9" type="ORF">F0Q34_08345</name>
</gene>
<dbReference type="PANTHER" id="PTHR43292">
    <property type="entry name" value="ACYL-COA DEHYDROGENASE"/>
    <property type="match status" value="1"/>
</dbReference>
<dbReference type="InterPro" id="IPR009075">
    <property type="entry name" value="AcylCo_DH/oxidase_C"/>
</dbReference>
<evidence type="ECO:0000313" key="10">
    <source>
        <dbReference type="Proteomes" id="UP000322110"/>
    </source>
</evidence>
<sequence length="386" mass="41545">MIGALSLATIPAEDEALRPAIRRFLDEAMPSLPPEQRARSWMGFDAGFSRAMAAAGWLGLTLPKEYGGGGRGPFARYVVVEELLAAGAPVAAHWIADRQSGPLIHRFGTEAQRRFYLPRICRAEAFFCIGMSEPNTGSDLASVTTRAVREEGGWRLNGAKIWTTNAQHAHYMIALVRTSGTPQDRHKGLSQLIIDLHAPGVRIHPIRDLAGDAHFAEVVFEDVRLPDDALIGEEGSGWAQVNAELAFERSGPERVLSSAVLLDEWLRWLRGAVEAEGAATEAETALLGRLVAHLAVLRAMSVSVTGHLAQGESPVVEAALVKDLGTEFEQSIPALLTPLLAQPGRAVPGGLMRTLAYTAAMAPSFSLRGGTREILRGMIARGMGLR</sequence>
<evidence type="ECO:0000256" key="2">
    <source>
        <dbReference type="ARBA" id="ARBA00022630"/>
    </source>
</evidence>
<dbReference type="InterPro" id="IPR046373">
    <property type="entry name" value="Acyl-CoA_Oxase/DH_mid-dom_sf"/>
</dbReference>
<keyword evidence="2 5" id="KW-0285">Flavoprotein</keyword>
<name>A0A5B2TJE1_9PROT</name>
<dbReference type="InterPro" id="IPR006091">
    <property type="entry name" value="Acyl-CoA_Oxase/DH_mid-dom"/>
</dbReference>
<evidence type="ECO:0000256" key="1">
    <source>
        <dbReference type="ARBA" id="ARBA00001974"/>
    </source>
</evidence>
<dbReference type="Gene3D" id="1.10.540.10">
    <property type="entry name" value="Acyl-CoA dehydrogenase/oxidase, N-terminal domain"/>
    <property type="match status" value="1"/>
</dbReference>
<dbReference type="Gene3D" id="2.40.110.10">
    <property type="entry name" value="Butyryl-CoA Dehydrogenase, subunit A, domain 2"/>
    <property type="match status" value="1"/>
</dbReference>
<dbReference type="Pfam" id="PF02771">
    <property type="entry name" value="Acyl-CoA_dh_N"/>
    <property type="match status" value="1"/>
</dbReference>
<dbReference type="RefSeq" id="WP_149811694.1">
    <property type="nucleotide sequence ID" value="NZ_VUKA01000002.1"/>
</dbReference>
<dbReference type="GO" id="GO:0005886">
    <property type="term" value="C:plasma membrane"/>
    <property type="evidence" value="ECO:0007669"/>
    <property type="project" value="TreeGrafter"/>
</dbReference>
<dbReference type="FunFam" id="2.40.110.10:FF:000011">
    <property type="entry name" value="Acyl-CoA dehydrogenase FadE34"/>
    <property type="match status" value="1"/>
</dbReference>
<keyword evidence="3 5" id="KW-0274">FAD</keyword>
<dbReference type="PANTHER" id="PTHR43292:SF4">
    <property type="entry name" value="ACYL-COA DEHYDROGENASE FADE34"/>
    <property type="match status" value="1"/>
</dbReference>
<evidence type="ECO:0000256" key="4">
    <source>
        <dbReference type="ARBA" id="ARBA00023002"/>
    </source>
</evidence>
<accession>A0A5B2TJE1</accession>
<dbReference type="SUPFAM" id="SSF56645">
    <property type="entry name" value="Acyl-CoA dehydrogenase NM domain-like"/>
    <property type="match status" value="1"/>
</dbReference>
<dbReference type="EMBL" id="VUKA01000002">
    <property type="protein sequence ID" value="KAA2214038.1"/>
    <property type="molecule type" value="Genomic_DNA"/>
</dbReference>
<feature type="domain" description="Acyl-CoA dehydrogenase/oxidase N-terminal" evidence="8">
    <location>
        <begin position="12"/>
        <end position="124"/>
    </location>
</feature>
<dbReference type="Pfam" id="PF00441">
    <property type="entry name" value="Acyl-CoA_dh_1"/>
    <property type="match status" value="1"/>
</dbReference>
<dbReference type="InterPro" id="IPR009100">
    <property type="entry name" value="AcylCoA_DH/oxidase_NM_dom_sf"/>
</dbReference>
<keyword evidence="10" id="KW-1185">Reference proteome</keyword>
<keyword evidence="4 5" id="KW-0560">Oxidoreductase</keyword>
<dbReference type="OrthoDB" id="5510711at2"/>
<dbReference type="GO" id="GO:0016627">
    <property type="term" value="F:oxidoreductase activity, acting on the CH-CH group of donors"/>
    <property type="evidence" value="ECO:0007669"/>
    <property type="project" value="InterPro"/>
</dbReference>
<protein>
    <submittedName>
        <fullName evidence="9">Acyl-CoA dehydrogenase</fullName>
    </submittedName>
</protein>
<reference evidence="9 10" key="1">
    <citation type="journal article" date="2015" name="Int. J. Syst. Evol. Microbiol.">
        <title>Roseomonas oryzae sp. nov., isolated from paddy rhizosphere soil.</title>
        <authorList>
            <person name="Ramaprasad E.V."/>
            <person name="Sasikala Ch."/>
            <person name="Ramana Ch.V."/>
        </authorList>
    </citation>
    <scope>NUCLEOTIDE SEQUENCE [LARGE SCALE GENOMIC DNA]</scope>
    <source>
        <strain evidence="9 10">KCTC 42542</strain>
    </source>
</reference>
<dbReference type="AlphaFoldDB" id="A0A5B2TJE1"/>
<dbReference type="InterPro" id="IPR052161">
    <property type="entry name" value="Mycobact_Acyl-CoA_DH"/>
</dbReference>
<evidence type="ECO:0000256" key="5">
    <source>
        <dbReference type="RuleBase" id="RU362125"/>
    </source>
</evidence>
<dbReference type="Proteomes" id="UP000322110">
    <property type="component" value="Unassembled WGS sequence"/>
</dbReference>
<comment type="cofactor">
    <cofactor evidence="1 5">
        <name>FAD</name>
        <dbReference type="ChEBI" id="CHEBI:57692"/>
    </cofactor>
</comment>
<evidence type="ECO:0000313" key="9">
    <source>
        <dbReference type="EMBL" id="KAA2214038.1"/>
    </source>
</evidence>
<feature type="domain" description="Acyl-CoA dehydrogenase/oxidase C-terminal" evidence="6">
    <location>
        <begin position="235"/>
        <end position="383"/>
    </location>
</feature>
<dbReference type="InterPro" id="IPR013786">
    <property type="entry name" value="AcylCoA_DH/ox_N"/>
</dbReference>
<evidence type="ECO:0000256" key="3">
    <source>
        <dbReference type="ARBA" id="ARBA00022827"/>
    </source>
</evidence>
<dbReference type="Gene3D" id="1.20.140.10">
    <property type="entry name" value="Butyryl-CoA Dehydrogenase, subunit A, domain 3"/>
    <property type="match status" value="1"/>
</dbReference>
<feature type="domain" description="Acyl-CoA oxidase/dehydrogenase middle" evidence="7">
    <location>
        <begin position="128"/>
        <end position="223"/>
    </location>
</feature>
<comment type="similarity">
    <text evidence="5">Belongs to the acyl-CoA dehydrogenase family.</text>
</comment>
<evidence type="ECO:0000259" key="8">
    <source>
        <dbReference type="Pfam" id="PF02771"/>
    </source>
</evidence>
<organism evidence="9 10">
    <name type="scientific">Teichococcus oryzae</name>
    <dbReference type="NCBI Taxonomy" id="1608942"/>
    <lineage>
        <taxon>Bacteria</taxon>
        <taxon>Pseudomonadati</taxon>
        <taxon>Pseudomonadota</taxon>
        <taxon>Alphaproteobacteria</taxon>
        <taxon>Acetobacterales</taxon>
        <taxon>Roseomonadaceae</taxon>
        <taxon>Roseomonas</taxon>
    </lineage>
</organism>